<dbReference type="Gene3D" id="3.40.50.300">
    <property type="entry name" value="P-loop containing nucleotide triphosphate hydrolases"/>
    <property type="match status" value="1"/>
</dbReference>
<evidence type="ECO:0000256" key="4">
    <source>
        <dbReference type="ARBA" id="ARBA00023306"/>
    </source>
</evidence>
<keyword evidence="4" id="KW-0131">Cell cycle</keyword>
<dbReference type="PANTHER" id="PTHR18937">
    <property type="entry name" value="STRUCTURAL MAINTENANCE OF CHROMOSOMES SMC FAMILY MEMBER"/>
    <property type="match status" value="1"/>
</dbReference>
<name>A0A4Y7PG44_9AGAM</name>
<dbReference type="VEuPathDB" id="FungiDB:BD410DRAFT_810648"/>
<protein>
    <submittedName>
        <fullName evidence="5">Uncharacterized protein</fullName>
    </submittedName>
</protein>
<dbReference type="STRING" id="50990.A0A4Y7PG44"/>
<evidence type="ECO:0000256" key="1">
    <source>
        <dbReference type="ARBA" id="ARBA00022618"/>
    </source>
</evidence>
<dbReference type="Proteomes" id="UP000294933">
    <property type="component" value="Unassembled WGS sequence"/>
</dbReference>
<sequence length="173" mass="19283">MAFDQEKQLLISLRFDEYKVESYHGKETIRLFSTLASVVGPNRTGKSNPTDAISFVSGIKSAQMRSSQSDLIAVEGKPVHVPRRLKATRVSVPEETRMQEDCLAGLRRDLKVVQKAAGAARDAARKAATQQNLSLRKMNLEEYHKLKTVANIGVDKWQALRTLTRDEKTSGQA</sequence>
<keyword evidence="2" id="KW-0498">Mitosis</keyword>
<dbReference type="GO" id="GO:0003677">
    <property type="term" value="F:DNA binding"/>
    <property type="evidence" value="ECO:0007669"/>
    <property type="project" value="TreeGrafter"/>
</dbReference>
<keyword evidence="3" id="KW-0539">Nucleus</keyword>
<dbReference type="EMBL" id="ML170715">
    <property type="protein sequence ID" value="TDL13330.1"/>
    <property type="molecule type" value="Genomic_DNA"/>
</dbReference>
<evidence type="ECO:0000313" key="5">
    <source>
        <dbReference type="EMBL" id="TDL13330.1"/>
    </source>
</evidence>
<dbReference type="InterPro" id="IPR027417">
    <property type="entry name" value="P-loop_NTPase"/>
</dbReference>
<evidence type="ECO:0000256" key="3">
    <source>
        <dbReference type="ARBA" id="ARBA00023242"/>
    </source>
</evidence>
<proteinExistence type="predicted"/>
<dbReference type="AlphaFoldDB" id="A0A4Y7PG44"/>
<reference evidence="5 6" key="1">
    <citation type="submission" date="2018-06" db="EMBL/GenBank/DDBJ databases">
        <title>A transcriptomic atlas of mushroom development highlights an independent origin of complex multicellularity.</title>
        <authorList>
            <consortium name="DOE Joint Genome Institute"/>
            <person name="Krizsan K."/>
            <person name="Almasi E."/>
            <person name="Merenyi Z."/>
            <person name="Sahu N."/>
            <person name="Viragh M."/>
            <person name="Koszo T."/>
            <person name="Mondo S."/>
            <person name="Kiss B."/>
            <person name="Balint B."/>
            <person name="Kues U."/>
            <person name="Barry K."/>
            <person name="Hegedus J.C."/>
            <person name="Henrissat B."/>
            <person name="Johnson J."/>
            <person name="Lipzen A."/>
            <person name="Ohm R."/>
            <person name="Nagy I."/>
            <person name="Pangilinan J."/>
            <person name="Yan J."/>
            <person name="Xiong Y."/>
            <person name="Grigoriev I.V."/>
            <person name="Hibbett D.S."/>
            <person name="Nagy L.G."/>
        </authorList>
    </citation>
    <scope>NUCLEOTIDE SEQUENCE [LARGE SCALE GENOMIC DNA]</scope>
    <source>
        <strain evidence="5 6">SZMC22713</strain>
    </source>
</reference>
<evidence type="ECO:0000313" key="6">
    <source>
        <dbReference type="Proteomes" id="UP000294933"/>
    </source>
</evidence>
<dbReference type="OrthoDB" id="5575062at2759"/>
<accession>A0A4Y7PG44</accession>
<dbReference type="GO" id="GO:0005634">
    <property type="term" value="C:nucleus"/>
    <property type="evidence" value="ECO:0007669"/>
    <property type="project" value="TreeGrafter"/>
</dbReference>
<organism evidence="5 6">
    <name type="scientific">Rickenella mellea</name>
    <dbReference type="NCBI Taxonomy" id="50990"/>
    <lineage>
        <taxon>Eukaryota</taxon>
        <taxon>Fungi</taxon>
        <taxon>Dikarya</taxon>
        <taxon>Basidiomycota</taxon>
        <taxon>Agaricomycotina</taxon>
        <taxon>Agaricomycetes</taxon>
        <taxon>Hymenochaetales</taxon>
        <taxon>Rickenellaceae</taxon>
        <taxon>Rickenella</taxon>
    </lineage>
</organism>
<dbReference type="GO" id="GO:0008278">
    <property type="term" value="C:cohesin complex"/>
    <property type="evidence" value="ECO:0007669"/>
    <property type="project" value="TreeGrafter"/>
</dbReference>
<keyword evidence="1" id="KW-0132">Cell division</keyword>
<dbReference type="PANTHER" id="PTHR18937:SF12">
    <property type="entry name" value="STRUCTURAL MAINTENANCE OF CHROMOSOMES PROTEIN"/>
    <property type="match status" value="1"/>
</dbReference>
<gene>
    <name evidence="5" type="ORF">BD410DRAFT_810648</name>
</gene>
<dbReference type="GO" id="GO:0007062">
    <property type="term" value="P:sister chromatid cohesion"/>
    <property type="evidence" value="ECO:0007669"/>
    <property type="project" value="TreeGrafter"/>
</dbReference>
<dbReference type="GO" id="GO:0051301">
    <property type="term" value="P:cell division"/>
    <property type="evidence" value="ECO:0007669"/>
    <property type="project" value="UniProtKB-KW"/>
</dbReference>
<evidence type="ECO:0000256" key="2">
    <source>
        <dbReference type="ARBA" id="ARBA00022776"/>
    </source>
</evidence>
<keyword evidence="6" id="KW-1185">Reference proteome</keyword>